<dbReference type="Gene3D" id="2.30.30.40">
    <property type="entry name" value="SH3 Domains"/>
    <property type="match status" value="1"/>
</dbReference>
<dbReference type="Pfam" id="PF07653">
    <property type="entry name" value="SH3_2"/>
    <property type="match status" value="1"/>
</dbReference>
<feature type="region of interest" description="Disordered" evidence="3">
    <location>
        <begin position="259"/>
        <end position="295"/>
    </location>
</feature>
<dbReference type="InterPro" id="IPR001452">
    <property type="entry name" value="SH3_domain"/>
</dbReference>
<proteinExistence type="predicted"/>
<dbReference type="EMBL" id="PRFC01000002">
    <property type="protein sequence ID" value="PWV21583.1"/>
    <property type="molecule type" value="Genomic_DNA"/>
</dbReference>
<dbReference type="CDD" id="cd00174">
    <property type="entry name" value="SH3"/>
    <property type="match status" value="1"/>
</dbReference>
<gene>
    <name evidence="5" type="ORF">C3747_2g479</name>
</gene>
<evidence type="ECO:0000313" key="6">
    <source>
        <dbReference type="Proteomes" id="UP000246078"/>
    </source>
</evidence>
<evidence type="ECO:0000313" key="5">
    <source>
        <dbReference type="EMBL" id="PWV21583.1"/>
    </source>
</evidence>
<feature type="compositionally biased region" description="Basic and acidic residues" evidence="3">
    <location>
        <begin position="135"/>
        <end position="145"/>
    </location>
</feature>
<dbReference type="VEuPathDB" id="TriTrypDB:C4B63_207g5"/>
<dbReference type="VEuPathDB" id="TriTrypDB:TcBrA4_0085560"/>
<dbReference type="OMA" id="CFGTYYS"/>
<dbReference type="VEuPathDB" id="TriTrypDB:TcG_01092"/>
<feature type="region of interest" description="Disordered" evidence="3">
    <location>
        <begin position="89"/>
        <end position="148"/>
    </location>
</feature>
<dbReference type="OrthoDB" id="191061at2759"/>
<dbReference type="AlphaFoldDB" id="A0A2V2XNH5"/>
<organism evidence="5 6">
    <name type="scientific">Trypanosoma cruzi</name>
    <dbReference type="NCBI Taxonomy" id="5693"/>
    <lineage>
        <taxon>Eukaryota</taxon>
        <taxon>Discoba</taxon>
        <taxon>Euglenozoa</taxon>
        <taxon>Kinetoplastea</taxon>
        <taxon>Metakinetoplastina</taxon>
        <taxon>Trypanosomatida</taxon>
        <taxon>Trypanosomatidae</taxon>
        <taxon>Trypanosoma</taxon>
        <taxon>Schizotrypanum</taxon>
    </lineage>
</organism>
<evidence type="ECO:0000256" key="3">
    <source>
        <dbReference type="SAM" id="MobiDB-lite"/>
    </source>
</evidence>
<dbReference type="VEuPathDB" id="TriTrypDB:Tc_MARK_4790"/>
<dbReference type="SMR" id="A0A2V2XNH5"/>
<feature type="compositionally biased region" description="Polar residues" evidence="3">
    <location>
        <begin position="100"/>
        <end position="114"/>
    </location>
</feature>
<dbReference type="VEuPathDB" id="TriTrypDB:BCY84_18613"/>
<dbReference type="VEuPathDB" id="TriTrypDB:ECC02_001010"/>
<dbReference type="VEuPathDB" id="TriTrypDB:TCSYLVIO_006081"/>
<protein>
    <submittedName>
        <fullName evidence="5">Putative peroxin 13</fullName>
    </submittedName>
</protein>
<dbReference type="SUPFAM" id="SSF50044">
    <property type="entry name" value="SH3-domain"/>
    <property type="match status" value="1"/>
</dbReference>
<dbReference type="VEuPathDB" id="TriTrypDB:TcCL_ESM00653"/>
<reference evidence="5 6" key="1">
    <citation type="journal article" date="2018" name="Microb. Genom.">
        <title>Expanding an expanded genome: long-read sequencing of Trypanosoma cruzi.</title>
        <authorList>
            <person name="Berna L."/>
            <person name="Rodriguez M."/>
            <person name="Chiribao M.L."/>
            <person name="Parodi-Talice A."/>
            <person name="Pita S."/>
            <person name="Rijo G."/>
            <person name="Alvarez-Valin F."/>
            <person name="Robello C."/>
        </authorList>
    </citation>
    <scope>NUCLEOTIDE SEQUENCE [LARGE SCALE GENOMIC DNA]</scope>
    <source>
        <strain evidence="5 6">TCC</strain>
    </source>
</reference>
<dbReference type="InterPro" id="IPR036028">
    <property type="entry name" value="SH3-like_dom_sf"/>
</dbReference>
<evidence type="ECO:0000256" key="2">
    <source>
        <dbReference type="PROSITE-ProRule" id="PRU00192"/>
    </source>
</evidence>
<name>A0A2V2XNH5_TRYCR</name>
<accession>A0A2V2XNH5</accession>
<dbReference type="SMART" id="SM00326">
    <property type="entry name" value="SH3"/>
    <property type="match status" value="1"/>
</dbReference>
<sequence length="386" mass="41945">MYGGCGVYGGGMPSMYGNYGGGISPMYGNYGGGMSSMYGNYGGGMSSMYGNYGGGMSSMYGGGMGTMGGLTGGMSGGMINGGMPGGMNGLSTLPGGQGANGTLSLQSDQPQVAVSSRPAIEESSQDRRARRRRERKEEKDAIEKHRQQRRQFAIHSAIEIAGHVLQTLIQLMRSGLELFGVGLGTYYSVKVLKSLVKSQEDNVSRKVTQETVARAKKEVASRGLVPGTHKWKGWLMISAFFLLMETLYGLQRRYRDANERRATHHQKRGMHTTSDEESLENRISQSGELSSDDVSSEFSTDYTASFLDSMGNKSGKGGRLFVAVFDYESPDREGFIGFKAGDRFLIEEYAENGWCEAIHMDTAERPVQKGLVPGNFLRPLEGETKL</sequence>
<dbReference type="VEuPathDB" id="TriTrypDB:TcYC6_0114460"/>
<dbReference type="VEuPathDB" id="TriTrypDB:TcCLB.511287.124"/>
<keyword evidence="1 2" id="KW-0728">SH3 domain</keyword>
<feature type="domain" description="SH3" evidence="4">
    <location>
        <begin position="316"/>
        <end position="382"/>
    </location>
</feature>
<evidence type="ECO:0000256" key="1">
    <source>
        <dbReference type="ARBA" id="ARBA00022443"/>
    </source>
</evidence>
<dbReference type="Proteomes" id="UP000246078">
    <property type="component" value="Unassembled WGS sequence"/>
</dbReference>
<comment type="caution">
    <text evidence="5">The sequence shown here is derived from an EMBL/GenBank/DDBJ whole genome shotgun (WGS) entry which is preliminary data.</text>
</comment>
<dbReference type="VEuPathDB" id="TriTrypDB:TcCLB.503833.30"/>
<dbReference type="PROSITE" id="PS50002">
    <property type="entry name" value="SH3"/>
    <property type="match status" value="1"/>
</dbReference>
<dbReference type="VEuPathDB" id="TriTrypDB:TCDM_00496"/>
<dbReference type="VEuPathDB" id="TriTrypDB:C3747_2g479"/>
<evidence type="ECO:0000259" key="4">
    <source>
        <dbReference type="PROSITE" id="PS50002"/>
    </source>
</evidence>